<evidence type="ECO:0000256" key="2">
    <source>
        <dbReference type="SAM" id="MobiDB-lite"/>
    </source>
</evidence>
<feature type="compositionally biased region" description="Polar residues" evidence="2">
    <location>
        <begin position="150"/>
        <end position="160"/>
    </location>
</feature>
<accession>A0A8J1MIB0</accession>
<dbReference type="InterPro" id="IPR010998">
    <property type="entry name" value="Integrase_recombinase_N"/>
</dbReference>
<feature type="compositionally biased region" description="Polar residues" evidence="2">
    <location>
        <begin position="236"/>
        <end position="274"/>
    </location>
</feature>
<feature type="region of interest" description="Disordered" evidence="2">
    <location>
        <begin position="119"/>
        <end position="160"/>
    </location>
</feature>
<feature type="region of interest" description="Disordered" evidence="2">
    <location>
        <begin position="181"/>
        <end position="204"/>
    </location>
</feature>
<dbReference type="AlphaFoldDB" id="A0A8J1MIB0"/>
<feature type="region of interest" description="Disordered" evidence="2">
    <location>
        <begin position="220"/>
        <end position="320"/>
    </location>
</feature>
<dbReference type="PANTHER" id="PTHR33066">
    <property type="entry name" value="INTEGRASE_SAM-LIKE_N DOMAIN-CONTAINING PROTEIN"/>
    <property type="match status" value="1"/>
</dbReference>
<keyword evidence="1" id="KW-0238">DNA-binding</keyword>
<sequence length="703" mass="77529">MHSAQGVYESPQSSHCLPQTPRDHTLPIFGRPPNKVAFLRAESSRHSNLCHCSQTTRLAHQPQKEPAPTVTENPIPGDVVRLLPADYLIDLREDPNDHAHSSSCPPAIHGVRRTLPSFVGLHGSSTGGPALRQVPHESVSKSFSEALEQGSLQPVPTNSNDRVNKAVITMVDIDAQPCLGENLDHTPMDSGHNRRQSHGLGGHLATSQLPRHLVAGGIQVTNQRSRNQSDKECPSSLVTGTDGKTAQDSVRQCHSSGLPKQTGRYSQPPSNEGSGSDLRLGGIPCSSRLRSFHTGRTKLGGGLPQPATDRPRRVGTASRGVSTTRFQMWGTRQRHVGLKTQLQSSYLLRQVSRPGGSVCGRLSHTMDFREGLCFSTSSSTATSHTQDPTGGDANHTYRPRLAKEGMVLRDYDLTSSSSVAVASQTGFTNARPSKTRQFTRSPFDGVALESEIWLAKGFSEQATDILLKARKQSTSKVYHKTWKTFIDWCEAMGFPWRQASIQTIVEFLTQGFQLGLSLATLKGQVSALSLLLQHQWAREPDLIQFLQGVGKVRPPFRDPTPPWDLTTVLHALQGPPFEPLASCSLKFLTWKMSFLLAITSAKRVSDIAALSQKEPWLILHQDRVVFRTVPSFTPKVVSSFHINEEINLPSLCPRPSNVKEKELHKLDVVRAIRYYLDRSKSYRKTDTFLVTYGYNQGSPANYC</sequence>
<feature type="region of interest" description="Disordered" evidence="2">
    <location>
        <begin position="1"/>
        <end position="31"/>
    </location>
</feature>
<dbReference type="RefSeq" id="XP_041441238.1">
    <property type="nucleotide sequence ID" value="XM_041585304.1"/>
</dbReference>
<dbReference type="SUPFAM" id="SSF47823">
    <property type="entry name" value="lambda integrase-like, N-terminal domain"/>
    <property type="match status" value="1"/>
</dbReference>
<proteinExistence type="predicted"/>
<dbReference type="RefSeq" id="XP_041441239.1">
    <property type="nucleotide sequence ID" value="XM_041585305.1"/>
</dbReference>
<evidence type="ECO:0000256" key="1">
    <source>
        <dbReference type="ARBA" id="ARBA00023125"/>
    </source>
</evidence>
<protein>
    <submittedName>
        <fullName evidence="4 5">Uncharacterized protein LOC121400955</fullName>
    </submittedName>
</protein>
<organism evidence="3 4">
    <name type="scientific">Xenopus laevis</name>
    <name type="common">African clawed frog</name>
    <dbReference type="NCBI Taxonomy" id="8355"/>
    <lineage>
        <taxon>Eukaryota</taxon>
        <taxon>Metazoa</taxon>
        <taxon>Chordata</taxon>
        <taxon>Craniata</taxon>
        <taxon>Vertebrata</taxon>
        <taxon>Euteleostomi</taxon>
        <taxon>Amphibia</taxon>
        <taxon>Batrachia</taxon>
        <taxon>Anura</taxon>
        <taxon>Pipoidea</taxon>
        <taxon>Pipidae</taxon>
        <taxon>Xenopodinae</taxon>
        <taxon>Xenopus</taxon>
        <taxon>Xenopus</taxon>
    </lineage>
</organism>
<feature type="region of interest" description="Disordered" evidence="2">
    <location>
        <begin position="56"/>
        <end position="77"/>
    </location>
</feature>
<dbReference type="GO" id="GO:0003677">
    <property type="term" value="F:DNA binding"/>
    <property type="evidence" value="ECO:0007669"/>
    <property type="project" value="UniProtKB-KW"/>
</dbReference>
<gene>
    <name evidence="4 5" type="primary">LOC121400955</name>
</gene>
<dbReference type="PANTHER" id="PTHR33066:SF2">
    <property type="entry name" value="FILAGGRIN-2-LIKE"/>
    <property type="match status" value="1"/>
</dbReference>
<dbReference type="OrthoDB" id="10064229at2759"/>
<evidence type="ECO:0000313" key="3">
    <source>
        <dbReference type="Proteomes" id="UP000186698"/>
    </source>
</evidence>
<evidence type="ECO:0000313" key="5">
    <source>
        <dbReference type="RefSeq" id="XP_041441239.1"/>
    </source>
</evidence>
<dbReference type="KEGG" id="xla:121400955"/>
<dbReference type="Proteomes" id="UP000186698">
    <property type="component" value="Chromosome 3L"/>
</dbReference>
<dbReference type="GeneID" id="121400955"/>
<dbReference type="Gene3D" id="1.10.150.130">
    <property type="match status" value="1"/>
</dbReference>
<evidence type="ECO:0000313" key="4">
    <source>
        <dbReference type="RefSeq" id="XP_041441238.1"/>
    </source>
</evidence>
<feature type="region of interest" description="Disordered" evidence="2">
    <location>
        <begin position="378"/>
        <end position="397"/>
    </location>
</feature>
<keyword evidence="3" id="KW-1185">Reference proteome</keyword>
<reference evidence="4 5" key="1">
    <citation type="submission" date="2025-04" db="UniProtKB">
        <authorList>
            <consortium name="RefSeq"/>
        </authorList>
    </citation>
    <scope>IDENTIFICATION</scope>
    <source>
        <strain evidence="4 5">J_2021</strain>
        <tissue evidence="4 5">Erythrocytes</tissue>
    </source>
</reference>
<name>A0A8J1MIB0_XENLA</name>